<reference evidence="1" key="2">
    <citation type="journal article" date="2015" name="Fish Shellfish Immunol.">
        <title>Early steps in the European eel (Anguilla anguilla)-Vibrio vulnificus interaction in the gills: Role of the RtxA13 toxin.</title>
        <authorList>
            <person name="Callol A."/>
            <person name="Pajuelo D."/>
            <person name="Ebbesson L."/>
            <person name="Teles M."/>
            <person name="MacKenzie S."/>
            <person name="Amaro C."/>
        </authorList>
    </citation>
    <scope>NUCLEOTIDE SEQUENCE</scope>
</reference>
<sequence length="50" mass="5687">MANLTPKSWHTVSSKALELDYVNLSEDHLELLKCGIKKKKSVLTHISLCY</sequence>
<protein>
    <submittedName>
        <fullName evidence="1">Uncharacterized protein</fullName>
    </submittedName>
</protein>
<evidence type="ECO:0000313" key="1">
    <source>
        <dbReference type="EMBL" id="JAH77933.1"/>
    </source>
</evidence>
<reference evidence="1" key="1">
    <citation type="submission" date="2014-11" db="EMBL/GenBank/DDBJ databases">
        <authorList>
            <person name="Amaro Gonzalez C."/>
        </authorList>
    </citation>
    <scope>NUCLEOTIDE SEQUENCE</scope>
</reference>
<accession>A0A0E9VL34</accession>
<name>A0A0E9VL34_ANGAN</name>
<dbReference type="AlphaFoldDB" id="A0A0E9VL34"/>
<proteinExistence type="predicted"/>
<dbReference type="EMBL" id="GBXM01030644">
    <property type="protein sequence ID" value="JAH77933.1"/>
    <property type="molecule type" value="Transcribed_RNA"/>
</dbReference>
<organism evidence="1">
    <name type="scientific">Anguilla anguilla</name>
    <name type="common">European freshwater eel</name>
    <name type="synonym">Muraena anguilla</name>
    <dbReference type="NCBI Taxonomy" id="7936"/>
    <lineage>
        <taxon>Eukaryota</taxon>
        <taxon>Metazoa</taxon>
        <taxon>Chordata</taxon>
        <taxon>Craniata</taxon>
        <taxon>Vertebrata</taxon>
        <taxon>Euteleostomi</taxon>
        <taxon>Actinopterygii</taxon>
        <taxon>Neopterygii</taxon>
        <taxon>Teleostei</taxon>
        <taxon>Anguilliformes</taxon>
        <taxon>Anguillidae</taxon>
        <taxon>Anguilla</taxon>
    </lineage>
</organism>